<protein>
    <submittedName>
        <fullName evidence="3">Uncharacterized protein</fullName>
    </submittedName>
</protein>
<dbReference type="Proteomes" id="UP000036681">
    <property type="component" value="Unplaced"/>
</dbReference>
<dbReference type="WBParaSite" id="ALUE_0000267601-mRNA-1">
    <property type="protein sequence ID" value="ALUE_0000267601-mRNA-1"/>
    <property type="gene ID" value="ALUE_0000267601"/>
</dbReference>
<keyword evidence="1" id="KW-0472">Membrane</keyword>
<keyword evidence="1" id="KW-0812">Transmembrane</keyword>
<evidence type="ECO:0000256" key="1">
    <source>
        <dbReference type="SAM" id="Phobius"/>
    </source>
</evidence>
<organism evidence="2 3">
    <name type="scientific">Ascaris lumbricoides</name>
    <name type="common">Giant roundworm</name>
    <dbReference type="NCBI Taxonomy" id="6252"/>
    <lineage>
        <taxon>Eukaryota</taxon>
        <taxon>Metazoa</taxon>
        <taxon>Ecdysozoa</taxon>
        <taxon>Nematoda</taxon>
        <taxon>Chromadorea</taxon>
        <taxon>Rhabditida</taxon>
        <taxon>Spirurina</taxon>
        <taxon>Ascaridomorpha</taxon>
        <taxon>Ascaridoidea</taxon>
        <taxon>Ascarididae</taxon>
        <taxon>Ascaris</taxon>
    </lineage>
</organism>
<evidence type="ECO:0000313" key="3">
    <source>
        <dbReference type="WBParaSite" id="ALUE_0000267601-mRNA-1"/>
    </source>
</evidence>
<keyword evidence="2" id="KW-1185">Reference proteome</keyword>
<keyword evidence="1" id="KW-1133">Transmembrane helix</keyword>
<reference evidence="3" key="1">
    <citation type="submission" date="2017-02" db="UniProtKB">
        <authorList>
            <consortium name="WormBaseParasite"/>
        </authorList>
    </citation>
    <scope>IDENTIFICATION</scope>
</reference>
<proteinExistence type="predicted"/>
<evidence type="ECO:0000313" key="2">
    <source>
        <dbReference type="Proteomes" id="UP000036681"/>
    </source>
</evidence>
<feature type="transmembrane region" description="Helical" evidence="1">
    <location>
        <begin position="20"/>
        <end position="40"/>
    </location>
</feature>
<sequence length="59" mass="6751">MPPFGIVPPLRNFAKMPLDFTLLISESFFSLTHLIVFRVINATSFHELKNIDNLLAYSI</sequence>
<accession>A0A0M3HMD1</accession>
<dbReference type="AlphaFoldDB" id="A0A0M3HMD1"/>
<name>A0A0M3HMD1_ASCLU</name>